<comment type="similarity">
    <text evidence="2">Belongs to the major facilitator superfamily. Monocarboxylate porter (TC 2.A.1.13) family.</text>
</comment>
<feature type="transmembrane region" description="Helical" evidence="4">
    <location>
        <begin position="407"/>
        <end position="432"/>
    </location>
</feature>
<keyword evidence="4" id="KW-1133">Transmembrane helix</keyword>
<evidence type="ECO:0000256" key="3">
    <source>
        <dbReference type="SAM" id="MobiDB-lite"/>
    </source>
</evidence>
<feature type="transmembrane region" description="Helical" evidence="4">
    <location>
        <begin position="209"/>
        <end position="229"/>
    </location>
</feature>
<dbReference type="PANTHER" id="PTHR11360">
    <property type="entry name" value="MONOCARBOXYLATE TRANSPORTER"/>
    <property type="match status" value="1"/>
</dbReference>
<feature type="transmembrane region" description="Helical" evidence="4">
    <location>
        <begin position="117"/>
        <end position="136"/>
    </location>
</feature>
<evidence type="ECO:0000313" key="6">
    <source>
        <dbReference type="Proteomes" id="UP000664169"/>
    </source>
</evidence>
<feature type="transmembrane region" description="Helical" evidence="4">
    <location>
        <begin position="177"/>
        <end position="197"/>
    </location>
</feature>
<dbReference type="EMBL" id="CAJPDQ010000043">
    <property type="protein sequence ID" value="CAF9932227.1"/>
    <property type="molecule type" value="Genomic_DNA"/>
</dbReference>
<feature type="transmembrane region" description="Helical" evidence="4">
    <location>
        <begin position="250"/>
        <end position="270"/>
    </location>
</feature>
<dbReference type="PANTHER" id="PTHR11360:SF130">
    <property type="entry name" value="MAJOR FACILITATOR SUPERFAMILY (MFS) PROFILE DOMAIN-CONTAINING PROTEIN-RELATED"/>
    <property type="match status" value="1"/>
</dbReference>
<feature type="transmembrane region" description="Helical" evidence="4">
    <location>
        <begin position="56"/>
        <end position="79"/>
    </location>
</feature>
<keyword evidence="6" id="KW-1185">Reference proteome</keyword>
<dbReference type="InterPro" id="IPR036259">
    <property type="entry name" value="MFS_trans_sf"/>
</dbReference>
<proteinExistence type="inferred from homology"/>
<dbReference type="GO" id="GO:0016020">
    <property type="term" value="C:membrane"/>
    <property type="evidence" value="ECO:0007669"/>
    <property type="project" value="UniProtKB-SubCell"/>
</dbReference>
<comment type="subcellular location">
    <subcellularLocation>
        <location evidence="1">Membrane</location>
        <topology evidence="1">Multi-pass membrane protein</topology>
    </subcellularLocation>
</comment>
<dbReference type="OrthoDB" id="6499973at2759"/>
<comment type="caution">
    <text evidence="5">The sequence shown here is derived from an EMBL/GenBank/DDBJ whole genome shotgun (WGS) entry which is preliminary data.</text>
</comment>
<feature type="region of interest" description="Disordered" evidence="3">
    <location>
        <begin position="1"/>
        <end position="26"/>
    </location>
</feature>
<accession>A0A8H3ILA5</accession>
<reference evidence="5" key="1">
    <citation type="submission" date="2021-03" db="EMBL/GenBank/DDBJ databases">
        <authorList>
            <person name="Tagirdzhanova G."/>
        </authorList>
    </citation>
    <scope>NUCLEOTIDE SEQUENCE</scope>
</reference>
<keyword evidence="4" id="KW-0812">Transmembrane</keyword>
<dbReference type="Proteomes" id="UP000664169">
    <property type="component" value="Unassembled WGS sequence"/>
</dbReference>
<dbReference type="InterPro" id="IPR050327">
    <property type="entry name" value="Proton-linked_MCT"/>
</dbReference>
<feature type="transmembrane region" description="Helical" evidence="4">
    <location>
        <begin position="142"/>
        <end position="165"/>
    </location>
</feature>
<organism evidence="5 6">
    <name type="scientific">Gomphillus americanus</name>
    <dbReference type="NCBI Taxonomy" id="1940652"/>
    <lineage>
        <taxon>Eukaryota</taxon>
        <taxon>Fungi</taxon>
        <taxon>Dikarya</taxon>
        <taxon>Ascomycota</taxon>
        <taxon>Pezizomycotina</taxon>
        <taxon>Lecanoromycetes</taxon>
        <taxon>OSLEUM clade</taxon>
        <taxon>Ostropomycetidae</taxon>
        <taxon>Ostropales</taxon>
        <taxon>Graphidaceae</taxon>
        <taxon>Gomphilloideae</taxon>
        <taxon>Gomphillus</taxon>
    </lineage>
</organism>
<feature type="transmembrane region" description="Helical" evidence="4">
    <location>
        <begin position="317"/>
        <end position="337"/>
    </location>
</feature>
<dbReference type="Gene3D" id="1.20.1250.20">
    <property type="entry name" value="MFS general substrate transporter like domains"/>
    <property type="match status" value="2"/>
</dbReference>
<feature type="transmembrane region" description="Helical" evidence="4">
    <location>
        <begin position="343"/>
        <end position="368"/>
    </location>
</feature>
<gene>
    <name evidence="5" type="ORF">GOMPHAMPRED_006524</name>
</gene>
<sequence>MHDIESAGSDAAIEASGETKESSEGPLSQLGRIISKTSTQNFGPPPDGGWFACMQVVLVHLTVIDTWGFINSFGFFQAYYVNTLQKEPSDISWVGSFQLWLLFAVGVIAGRATDAGYFKICYLVGSAFLVLGIFMTSLCEEYWQFFLAQGVCQGIGNGLIFIPTLTILPGYFVKHRVLAMTAASSGTATGAMIYSATIQALLPQVGFKWTIRVIGFIVLAIQTINLCFLRHRIPPRKSGPILELQAFKDPTYTLMAISFFLINMGVWFAYDYVPSYASTYLNLDQETSNHLILILNGPGIPGRLLPALIADRYAGPINMLIIFSLATGVTTFAWAAVNNHTGFISWCAVYGFFSAGFLGLFPASIACLTENPKKIGIRMGMVFSLVGFANLIGPPVSGALIQRMNGLYLGAQIFSGLCCCIGGIILVIARVNKVGMKLNMRM</sequence>
<dbReference type="Pfam" id="PF07690">
    <property type="entry name" value="MFS_1"/>
    <property type="match status" value="1"/>
</dbReference>
<dbReference type="AlphaFoldDB" id="A0A8H3ILA5"/>
<feature type="transmembrane region" description="Helical" evidence="4">
    <location>
        <begin position="380"/>
        <end position="401"/>
    </location>
</feature>
<feature type="transmembrane region" description="Helical" evidence="4">
    <location>
        <begin position="91"/>
        <end position="110"/>
    </location>
</feature>
<evidence type="ECO:0000256" key="1">
    <source>
        <dbReference type="ARBA" id="ARBA00004141"/>
    </source>
</evidence>
<dbReference type="GO" id="GO:0022857">
    <property type="term" value="F:transmembrane transporter activity"/>
    <property type="evidence" value="ECO:0007669"/>
    <property type="project" value="InterPro"/>
</dbReference>
<keyword evidence="4" id="KW-0472">Membrane</keyword>
<dbReference type="SUPFAM" id="SSF103473">
    <property type="entry name" value="MFS general substrate transporter"/>
    <property type="match status" value="1"/>
</dbReference>
<protein>
    <recommendedName>
        <fullName evidence="7">Major facilitator superfamily (MFS) profile domain-containing protein</fullName>
    </recommendedName>
</protein>
<feature type="transmembrane region" description="Helical" evidence="4">
    <location>
        <begin position="290"/>
        <end position="310"/>
    </location>
</feature>
<dbReference type="InterPro" id="IPR011701">
    <property type="entry name" value="MFS"/>
</dbReference>
<evidence type="ECO:0000256" key="4">
    <source>
        <dbReference type="SAM" id="Phobius"/>
    </source>
</evidence>
<evidence type="ECO:0008006" key="7">
    <source>
        <dbReference type="Google" id="ProtNLM"/>
    </source>
</evidence>
<name>A0A8H3ILA5_9LECA</name>
<evidence type="ECO:0000313" key="5">
    <source>
        <dbReference type="EMBL" id="CAF9932227.1"/>
    </source>
</evidence>
<evidence type="ECO:0000256" key="2">
    <source>
        <dbReference type="ARBA" id="ARBA00006727"/>
    </source>
</evidence>